<keyword evidence="1" id="KW-1133">Transmembrane helix</keyword>
<evidence type="ECO:0000256" key="1">
    <source>
        <dbReference type="SAM" id="Phobius"/>
    </source>
</evidence>
<dbReference type="RefSeq" id="WP_321534470.1">
    <property type="nucleotide sequence ID" value="NZ_JARGDL010000001.1"/>
</dbReference>
<dbReference type="Gene3D" id="3.20.20.370">
    <property type="entry name" value="Glycoside hydrolase/deacetylase"/>
    <property type="match status" value="1"/>
</dbReference>
<evidence type="ECO:0008006" key="4">
    <source>
        <dbReference type="Google" id="ProtNLM"/>
    </source>
</evidence>
<protein>
    <recommendedName>
        <fullName evidence="4">Beta-galactosidase trimerisation domain-containing protein</fullName>
    </recommendedName>
</protein>
<keyword evidence="3" id="KW-1185">Reference proteome</keyword>
<dbReference type="InterPro" id="IPR029062">
    <property type="entry name" value="Class_I_gatase-like"/>
</dbReference>
<feature type="transmembrane region" description="Helical" evidence="1">
    <location>
        <begin position="12"/>
        <end position="36"/>
    </location>
</feature>
<keyword evidence="1" id="KW-0472">Membrane</keyword>
<keyword evidence="1" id="KW-0812">Transmembrane</keyword>
<dbReference type="SUPFAM" id="SSF88713">
    <property type="entry name" value="Glycoside hydrolase/deacetylase"/>
    <property type="match status" value="1"/>
</dbReference>
<dbReference type="EMBL" id="JARGDL010000001">
    <property type="protein sequence ID" value="MDF1610705.1"/>
    <property type="molecule type" value="Genomic_DNA"/>
</dbReference>
<accession>A0AAE3P0R5</accession>
<dbReference type="InterPro" id="IPR011330">
    <property type="entry name" value="Glyco_hydro/deAcase_b/a-brl"/>
</dbReference>
<dbReference type="Gene3D" id="3.40.50.880">
    <property type="match status" value="1"/>
</dbReference>
<proteinExistence type="predicted"/>
<gene>
    <name evidence="2" type="ORF">P0M35_00960</name>
</gene>
<organism evidence="2 3">
    <name type="scientific">Stygiobacter electus</name>
    <dbReference type="NCBI Taxonomy" id="3032292"/>
    <lineage>
        <taxon>Bacteria</taxon>
        <taxon>Pseudomonadati</taxon>
        <taxon>Ignavibacteriota</taxon>
        <taxon>Ignavibacteria</taxon>
        <taxon>Ignavibacteriales</taxon>
        <taxon>Melioribacteraceae</taxon>
        <taxon>Stygiobacter</taxon>
    </lineage>
</organism>
<dbReference type="SUPFAM" id="SSF52317">
    <property type="entry name" value="Class I glutamine amidotransferase-like"/>
    <property type="match status" value="1"/>
</dbReference>
<dbReference type="Proteomes" id="UP001221302">
    <property type="component" value="Unassembled WGS sequence"/>
</dbReference>
<name>A0AAE3P0R5_9BACT</name>
<dbReference type="CDD" id="cd03143">
    <property type="entry name" value="A4_beta-galactosidase_middle_domain"/>
    <property type="match status" value="1"/>
</dbReference>
<comment type="caution">
    <text evidence="2">The sequence shown here is derived from an EMBL/GenBank/DDBJ whole genome shotgun (WGS) entry which is preliminary data.</text>
</comment>
<sequence length="633" mass="73024">MAVREAAKGLRVNYLIIFLSGLVLLIVAFLVFLLIIKNIYGNYDLSQILPSKHNLSILQDGKNKRVAVLYSRYTENMLEPGSTWLRDNIDTWKKFIFNAKFQYELISDQDIELGKHYEYKLIVLPGSKSLSDKEIVNLKRYIENGGSVFVTGSPATFSDEGKWRGWDFFTEVFGMKFNREIKPEETYKIHTLRGNLPLTAQIPTGYALKIATWDRPIYAEVLEPRTTQVSFWYDFRKEAGLVREEIQKSAGISYGTYGKGRFVWFGFEINSVLGVQKDFIYFEKLFNNSLNWLVYNPTAFVKDWPEQYDAALVFIPTVTEQSYNINNLNTNISGIKVNPTIFIDPNNVLNDPQLIRSISKKGDIGVVVDIGFLSSPEDTINKLFSKEVQTSTIKFAVDTLKKLTKQPIKAMMPLNGYYDDNTMQAMSQLGIEFLVTDSLTDRSVPEIRIRNNKQIMIITKTARDDYEIVRNYGLTNTEFQRYTYEEDVDRVLFEGGLYVFKVHTNYQLLPQYASVIKDIFQYAKSKKMWITSLQELKNWWTHRGGVEVRYEARSARRMAVELNNPKDEIAEGIVIQVNLNKKVKNVEVSSDIINTKIPKYTLSPSGDAIYFYIDIMNPHETRSLIIDYENVSS</sequence>
<dbReference type="AlphaFoldDB" id="A0AAE3P0R5"/>
<evidence type="ECO:0000313" key="3">
    <source>
        <dbReference type="Proteomes" id="UP001221302"/>
    </source>
</evidence>
<evidence type="ECO:0000313" key="2">
    <source>
        <dbReference type="EMBL" id="MDF1610705.1"/>
    </source>
</evidence>
<dbReference type="GO" id="GO:0005975">
    <property type="term" value="P:carbohydrate metabolic process"/>
    <property type="evidence" value="ECO:0007669"/>
    <property type="project" value="InterPro"/>
</dbReference>
<reference evidence="2" key="1">
    <citation type="submission" date="2023-03" db="EMBL/GenBank/DDBJ databases">
        <title>Stygiobacter electus gen. nov., sp. nov., facultatively anaerobic thermotolerant bacterium of the class Ignavibacteria from a well of Yessentuki mineral water deposit.</title>
        <authorList>
            <person name="Podosokorskaya O.A."/>
            <person name="Elcheninov A.G."/>
            <person name="Petrova N.F."/>
            <person name="Zavarzina D.G."/>
            <person name="Kublanov I.V."/>
            <person name="Merkel A.Y."/>
        </authorList>
    </citation>
    <scope>NUCLEOTIDE SEQUENCE</scope>
    <source>
        <strain evidence="2">09-Me</strain>
    </source>
</reference>